<dbReference type="AlphaFoldDB" id="A0A0C2CDT7"/>
<feature type="region of interest" description="Disordered" evidence="1">
    <location>
        <begin position="1"/>
        <end position="33"/>
    </location>
</feature>
<sequence length="33" mass="3485">MRSSTSSATTQRIASKYGCGTRTTTSSRNSGRS</sequence>
<organism evidence="2 3">
    <name type="scientific">Ancylostoma duodenale</name>
    <dbReference type="NCBI Taxonomy" id="51022"/>
    <lineage>
        <taxon>Eukaryota</taxon>
        <taxon>Metazoa</taxon>
        <taxon>Ecdysozoa</taxon>
        <taxon>Nematoda</taxon>
        <taxon>Chromadorea</taxon>
        <taxon>Rhabditida</taxon>
        <taxon>Rhabditina</taxon>
        <taxon>Rhabditomorpha</taxon>
        <taxon>Strongyloidea</taxon>
        <taxon>Ancylostomatidae</taxon>
        <taxon>Ancylostomatinae</taxon>
        <taxon>Ancylostoma</taxon>
    </lineage>
</organism>
<evidence type="ECO:0000313" key="2">
    <source>
        <dbReference type="EMBL" id="KIH48012.1"/>
    </source>
</evidence>
<gene>
    <name evidence="2" type="ORF">ANCDUO_21922</name>
</gene>
<feature type="compositionally biased region" description="Polar residues" evidence="1">
    <location>
        <begin position="1"/>
        <end position="13"/>
    </location>
</feature>
<evidence type="ECO:0000256" key="1">
    <source>
        <dbReference type="SAM" id="MobiDB-lite"/>
    </source>
</evidence>
<evidence type="ECO:0000313" key="3">
    <source>
        <dbReference type="Proteomes" id="UP000054047"/>
    </source>
</evidence>
<keyword evidence="3" id="KW-1185">Reference proteome</keyword>
<proteinExistence type="predicted"/>
<accession>A0A0C2CDT7</accession>
<protein>
    <submittedName>
        <fullName evidence="2">Uncharacterized protein</fullName>
    </submittedName>
</protein>
<name>A0A0C2CDT7_9BILA</name>
<feature type="compositionally biased region" description="Low complexity" evidence="1">
    <location>
        <begin position="18"/>
        <end position="33"/>
    </location>
</feature>
<dbReference type="EMBL" id="KN763436">
    <property type="protein sequence ID" value="KIH48012.1"/>
    <property type="molecule type" value="Genomic_DNA"/>
</dbReference>
<dbReference type="Proteomes" id="UP000054047">
    <property type="component" value="Unassembled WGS sequence"/>
</dbReference>
<reference evidence="2 3" key="1">
    <citation type="submission" date="2013-12" db="EMBL/GenBank/DDBJ databases">
        <title>Draft genome of the parsitic nematode Ancylostoma duodenale.</title>
        <authorList>
            <person name="Mitreva M."/>
        </authorList>
    </citation>
    <scope>NUCLEOTIDE SEQUENCE [LARGE SCALE GENOMIC DNA]</scope>
    <source>
        <strain evidence="2 3">Zhejiang</strain>
    </source>
</reference>